<dbReference type="Gene3D" id="2.160.10.10">
    <property type="entry name" value="Hexapeptide repeat proteins"/>
    <property type="match status" value="1"/>
</dbReference>
<dbReference type="PANTHER" id="PTHR43300">
    <property type="entry name" value="ACETYLTRANSFERASE"/>
    <property type="match status" value="1"/>
</dbReference>
<organism evidence="6 7">
    <name type="scientific">Gimibacter soli</name>
    <dbReference type="NCBI Taxonomy" id="3024400"/>
    <lineage>
        <taxon>Bacteria</taxon>
        <taxon>Pseudomonadati</taxon>
        <taxon>Pseudomonadota</taxon>
        <taxon>Alphaproteobacteria</taxon>
        <taxon>Kordiimonadales</taxon>
        <taxon>Temperatibacteraceae</taxon>
        <taxon>Gimibacter</taxon>
    </lineage>
</organism>
<dbReference type="PROSITE" id="PS00101">
    <property type="entry name" value="HEXAPEP_TRANSFERASES"/>
    <property type="match status" value="1"/>
</dbReference>
<dbReference type="InterPro" id="IPR018357">
    <property type="entry name" value="Hexapep_transf_CS"/>
</dbReference>
<proteinExistence type="inferred from homology"/>
<evidence type="ECO:0000256" key="5">
    <source>
        <dbReference type="ARBA" id="ARBA00023315"/>
    </source>
</evidence>
<dbReference type="EMBL" id="CP116805">
    <property type="protein sequence ID" value="WCL54238.1"/>
    <property type="molecule type" value="Genomic_DNA"/>
</dbReference>
<evidence type="ECO:0000313" key="7">
    <source>
        <dbReference type="Proteomes" id="UP001217500"/>
    </source>
</evidence>
<dbReference type="InterPro" id="IPR050179">
    <property type="entry name" value="Trans_hexapeptide_repeat"/>
</dbReference>
<name>A0AAF0BHG1_9PROT</name>
<evidence type="ECO:0000256" key="1">
    <source>
        <dbReference type="ARBA" id="ARBA00007274"/>
    </source>
</evidence>
<dbReference type="AlphaFoldDB" id="A0AAF0BHG1"/>
<dbReference type="KEGG" id="gso:PH603_00505"/>
<dbReference type="Proteomes" id="UP001217500">
    <property type="component" value="Chromosome"/>
</dbReference>
<sequence length="212" mass="23263">MPALPHAPDPATRYPLPGNAEVIFLKPFITAPYIEVGDFSYYHAAENPEAFERTNVRYGHVGMKEKLVIGRFCAIAEGATFIMSPANHRMDGPSTFPFPILGGRWADHMGLLMDLPSRGDTVIGHDVWLGFQSLIMPGVKVGHGAIVATRAVVTRDVPPYAIVAGNPARVARHRFDEATIARLLEIAWWDRPIDWISARIPALMAGEIADLA</sequence>
<dbReference type="GO" id="GO:0016746">
    <property type="term" value="F:acyltransferase activity"/>
    <property type="evidence" value="ECO:0007669"/>
    <property type="project" value="UniProtKB-KW"/>
</dbReference>
<gene>
    <name evidence="6" type="ORF">PH603_00505</name>
</gene>
<dbReference type="CDD" id="cd03349">
    <property type="entry name" value="LbH_XAT"/>
    <property type="match status" value="1"/>
</dbReference>
<dbReference type="InterPro" id="IPR001451">
    <property type="entry name" value="Hexapep"/>
</dbReference>
<keyword evidence="3" id="KW-0677">Repeat</keyword>
<keyword evidence="5" id="KW-0012">Acyltransferase</keyword>
<comment type="similarity">
    <text evidence="1">Belongs to the transferase hexapeptide repeat family.</text>
</comment>
<protein>
    <submittedName>
        <fullName evidence="6">CatB-related O-acetyltransferase</fullName>
    </submittedName>
</protein>
<keyword evidence="7" id="KW-1185">Reference proteome</keyword>
<evidence type="ECO:0000256" key="4">
    <source>
        <dbReference type="ARBA" id="ARBA00023251"/>
    </source>
</evidence>
<dbReference type="PANTHER" id="PTHR43300:SF11">
    <property type="entry name" value="ACETYLTRANSFERASE RV3034C-RELATED"/>
    <property type="match status" value="1"/>
</dbReference>
<evidence type="ECO:0000256" key="2">
    <source>
        <dbReference type="ARBA" id="ARBA00022679"/>
    </source>
</evidence>
<keyword evidence="4" id="KW-0046">Antibiotic resistance</keyword>
<reference evidence="6" key="1">
    <citation type="submission" date="2023-01" db="EMBL/GenBank/DDBJ databases">
        <title>The genome sequence of Kordiimonadaceae bacterium 6D33.</title>
        <authorList>
            <person name="Liu Y."/>
        </authorList>
    </citation>
    <scope>NUCLEOTIDE SEQUENCE</scope>
    <source>
        <strain evidence="6">6D33</strain>
    </source>
</reference>
<dbReference type="Pfam" id="PF00132">
    <property type="entry name" value="Hexapep"/>
    <property type="match status" value="1"/>
</dbReference>
<keyword evidence="2" id="KW-0808">Transferase</keyword>
<evidence type="ECO:0000256" key="3">
    <source>
        <dbReference type="ARBA" id="ARBA00022737"/>
    </source>
</evidence>
<dbReference type="SUPFAM" id="SSF51161">
    <property type="entry name" value="Trimeric LpxA-like enzymes"/>
    <property type="match status" value="1"/>
</dbReference>
<evidence type="ECO:0000313" key="6">
    <source>
        <dbReference type="EMBL" id="WCL54238.1"/>
    </source>
</evidence>
<dbReference type="GO" id="GO:0046677">
    <property type="term" value="P:response to antibiotic"/>
    <property type="evidence" value="ECO:0007669"/>
    <property type="project" value="UniProtKB-KW"/>
</dbReference>
<dbReference type="FunFam" id="2.160.10.10:FF:000037">
    <property type="entry name" value="Streptogramin A acetyltransferase"/>
    <property type="match status" value="1"/>
</dbReference>
<dbReference type="RefSeq" id="WP_289503957.1">
    <property type="nucleotide sequence ID" value="NZ_CP116805.1"/>
</dbReference>
<dbReference type="InterPro" id="IPR011004">
    <property type="entry name" value="Trimer_LpxA-like_sf"/>
</dbReference>
<accession>A0AAF0BHG1</accession>